<comment type="pathway">
    <text evidence="2">Purine metabolism; 3',5'-cyclic di-GMP biosynthesis.</text>
</comment>
<dbReference type="Gene3D" id="3.30.70.270">
    <property type="match status" value="1"/>
</dbReference>
<dbReference type="InterPro" id="IPR052155">
    <property type="entry name" value="Biofilm_reg_signaling"/>
</dbReference>
<feature type="domain" description="EAL" evidence="6">
    <location>
        <begin position="466"/>
        <end position="720"/>
    </location>
</feature>
<dbReference type="InterPro" id="IPR043128">
    <property type="entry name" value="Rev_trsase/Diguanyl_cyclase"/>
</dbReference>
<gene>
    <name evidence="8" type="ORF">SAMN02982996_00648</name>
</gene>
<dbReference type="Pfam" id="PF00990">
    <property type="entry name" value="GGDEF"/>
    <property type="match status" value="1"/>
</dbReference>
<proteinExistence type="predicted"/>
<comment type="cofactor">
    <cofactor evidence="1">
        <name>Mg(2+)</name>
        <dbReference type="ChEBI" id="CHEBI:18420"/>
    </cofactor>
</comment>
<accession>A0A1H3XJG4</accession>
<dbReference type="FunFam" id="3.30.70.270:FF:000001">
    <property type="entry name" value="Diguanylate cyclase domain protein"/>
    <property type="match status" value="1"/>
</dbReference>
<dbReference type="GO" id="GO:0052621">
    <property type="term" value="F:diguanylate cyclase activity"/>
    <property type="evidence" value="ECO:0007669"/>
    <property type="project" value="UniProtKB-EC"/>
</dbReference>
<dbReference type="AlphaFoldDB" id="A0A1H3XJG4"/>
<dbReference type="InterPro" id="IPR003018">
    <property type="entry name" value="GAF"/>
</dbReference>
<dbReference type="Gene3D" id="3.20.20.450">
    <property type="entry name" value="EAL domain"/>
    <property type="match status" value="1"/>
</dbReference>
<dbReference type="SMART" id="SM00091">
    <property type="entry name" value="PAS"/>
    <property type="match status" value="1"/>
</dbReference>
<dbReference type="InterPro" id="IPR035919">
    <property type="entry name" value="EAL_sf"/>
</dbReference>
<dbReference type="GeneID" id="97763578"/>
<evidence type="ECO:0000256" key="3">
    <source>
        <dbReference type="ARBA" id="ARBA00012528"/>
    </source>
</evidence>
<dbReference type="SMART" id="SM00052">
    <property type="entry name" value="EAL"/>
    <property type="match status" value="1"/>
</dbReference>
<dbReference type="InterPro" id="IPR029016">
    <property type="entry name" value="GAF-like_dom_sf"/>
</dbReference>
<dbReference type="eggNOG" id="COG2203">
    <property type="taxonomic scope" value="Bacteria"/>
</dbReference>
<evidence type="ECO:0000256" key="2">
    <source>
        <dbReference type="ARBA" id="ARBA00004665"/>
    </source>
</evidence>
<evidence type="ECO:0000256" key="1">
    <source>
        <dbReference type="ARBA" id="ARBA00001946"/>
    </source>
</evidence>
<dbReference type="InterPro" id="IPR000160">
    <property type="entry name" value="GGDEF_dom"/>
</dbReference>
<dbReference type="Pfam" id="PF13426">
    <property type="entry name" value="PAS_9"/>
    <property type="match status" value="1"/>
</dbReference>
<dbReference type="PROSITE" id="PS50883">
    <property type="entry name" value="EAL"/>
    <property type="match status" value="1"/>
</dbReference>
<feature type="domain" description="GGDEF" evidence="7">
    <location>
        <begin position="324"/>
        <end position="457"/>
    </location>
</feature>
<keyword evidence="9" id="KW-1185">Reference proteome</keyword>
<dbReference type="Proteomes" id="UP000187280">
    <property type="component" value="Unassembled WGS sequence"/>
</dbReference>
<evidence type="ECO:0000259" key="6">
    <source>
        <dbReference type="PROSITE" id="PS50883"/>
    </source>
</evidence>
<evidence type="ECO:0000313" key="8">
    <source>
        <dbReference type="EMBL" id="SDZ98784.1"/>
    </source>
</evidence>
<sequence>MSRAPVNKKNVNSRLDAVREYGIDGPLSDDSDLENLIKLAANVFNVPVVAISILDKERQLFVASVGFSVCQMAQEDSFCNYAIQKKGILVVPDARRDPRFKNNPMVTGAPQIRFYAGIPLRSPLGQTIGTLNIVDFKPRIGLSARDAHNLQDLSTLVMDKLEMRRLDVARKTGQASFERVARLSPDAILCVNHQGIITFWNEAAENLLEYSREQIVGQHISSVVPDMFIVQLHHLSTDETARSKGSRIELDAVTQSGALLPVELSVGMWQQGEGDSYSLILRDTSERKRYQERLFLQAHRDPLTGLINRTLLATSLNQLLKQHPSGCLMIVDLDGFKDINDSLGHASGDEILVSVAQKLLADVRQGDVVARMGGDEFAILLPQLEDLQVAGEMARQINHDIFQTVIVGDKQVYTSASIGLVMFRSQGATTQELLTSADLALYQAKADGRNCYRFFTRELREIFQAKHAFQLEFIRAYEKNEFEVFYQPQVNLINNEIVGAEALLRWQHPYKGVLAPSAFLTALEKGPWAERIGDWVVQEACQQAAEWRKAGAENFRISINLFAAQFRSGMLSQKIRSVLEKTGLPPSALELEITENIIIRYDENMLSPLNELRNEGISIAFDDYGTGYASLSMLKNYPVTRLKIDQTFVRAMCESPPDAAIVRAILYLGKSFRLDVIAEGVETQEQCERLRNKGCEQAQGYLFGRPMPAADFARQLGVEKA</sequence>
<dbReference type="SMART" id="SM00065">
    <property type="entry name" value="GAF"/>
    <property type="match status" value="1"/>
</dbReference>
<dbReference type="PANTHER" id="PTHR44757:SF2">
    <property type="entry name" value="BIOFILM ARCHITECTURE MAINTENANCE PROTEIN MBAA"/>
    <property type="match status" value="1"/>
</dbReference>
<evidence type="ECO:0000313" key="9">
    <source>
        <dbReference type="Proteomes" id="UP000187280"/>
    </source>
</evidence>
<dbReference type="InterPro" id="IPR035965">
    <property type="entry name" value="PAS-like_dom_sf"/>
</dbReference>
<feature type="domain" description="PAS" evidence="5">
    <location>
        <begin position="173"/>
        <end position="257"/>
    </location>
</feature>
<dbReference type="Gene3D" id="3.30.450.20">
    <property type="entry name" value="PAS domain"/>
    <property type="match status" value="1"/>
</dbReference>
<comment type="catalytic activity">
    <reaction evidence="4">
        <text>2 GTP = 3',3'-c-di-GMP + 2 diphosphate</text>
        <dbReference type="Rhea" id="RHEA:24898"/>
        <dbReference type="ChEBI" id="CHEBI:33019"/>
        <dbReference type="ChEBI" id="CHEBI:37565"/>
        <dbReference type="ChEBI" id="CHEBI:58805"/>
        <dbReference type="EC" id="2.7.7.65"/>
    </reaction>
</comment>
<evidence type="ECO:0000259" key="5">
    <source>
        <dbReference type="PROSITE" id="PS50112"/>
    </source>
</evidence>
<dbReference type="PANTHER" id="PTHR44757">
    <property type="entry name" value="DIGUANYLATE CYCLASE DGCP"/>
    <property type="match status" value="1"/>
</dbReference>
<protein>
    <recommendedName>
        <fullName evidence="3">diguanylate cyclase</fullName>
        <ecNumber evidence="3">2.7.7.65</ecNumber>
    </recommendedName>
</protein>
<dbReference type="SUPFAM" id="SSF55781">
    <property type="entry name" value="GAF domain-like"/>
    <property type="match status" value="1"/>
</dbReference>
<dbReference type="NCBIfam" id="TIGR00229">
    <property type="entry name" value="sensory_box"/>
    <property type="match status" value="1"/>
</dbReference>
<dbReference type="PROSITE" id="PS50887">
    <property type="entry name" value="GGDEF"/>
    <property type="match status" value="1"/>
</dbReference>
<dbReference type="Pfam" id="PF00563">
    <property type="entry name" value="EAL"/>
    <property type="match status" value="1"/>
</dbReference>
<dbReference type="CDD" id="cd00130">
    <property type="entry name" value="PAS"/>
    <property type="match status" value="1"/>
</dbReference>
<dbReference type="InterPro" id="IPR029787">
    <property type="entry name" value="Nucleotide_cyclase"/>
</dbReference>
<evidence type="ECO:0000256" key="4">
    <source>
        <dbReference type="ARBA" id="ARBA00034247"/>
    </source>
</evidence>
<dbReference type="CDD" id="cd01948">
    <property type="entry name" value="EAL"/>
    <property type="match status" value="1"/>
</dbReference>
<dbReference type="PROSITE" id="PS50112">
    <property type="entry name" value="PAS"/>
    <property type="match status" value="1"/>
</dbReference>
<dbReference type="EMBL" id="FNQS01000002">
    <property type="protein sequence ID" value="SDZ98784.1"/>
    <property type="molecule type" value="Genomic_DNA"/>
</dbReference>
<dbReference type="RefSeq" id="WP_026742384.1">
    <property type="nucleotide sequence ID" value="NZ_FNQS01000002.1"/>
</dbReference>
<dbReference type="NCBIfam" id="TIGR00254">
    <property type="entry name" value="GGDEF"/>
    <property type="match status" value="1"/>
</dbReference>
<organism evidence="8 9">
    <name type="scientific">Lonsdalea quercina</name>
    <dbReference type="NCBI Taxonomy" id="71657"/>
    <lineage>
        <taxon>Bacteria</taxon>
        <taxon>Pseudomonadati</taxon>
        <taxon>Pseudomonadota</taxon>
        <taxon>Gammaproteobacteria</taxon>
        <taxon>Enterobacterales</taxon>
        <taxon>Pectobacteriaceae</taxon>
        <taxon>Lonsdalea</taxon>
    </lineage>
</organism>
<dbReference type="CDD" id="cd01949">
    <property type="entry name" value="GGDEF"/>
    <property type="match status" value="1"/>
</dbReference>
<dbReference type="InterPro" id="IPR000014">
    <property type="entry name" value="PAS"/>
</dbReference>
<dbReference type="SUPFAM" id="SSF141868">
    <property type="entry name" value="EAL domain-like"/>
    <property type="match status" value="1"/>
</dbReference>
<dbReference type="Gene3D" id="3.30.450.40">
    <property type="match status" value="1"/>
</dbReference>
<dbReference type="InterPro" id="IPR001633">
    <property type="entry name" value="EAL_dom"/>
</dbReference>
<dbReference type="EC" id="2.7.7.65" evidence="3"/>
<evidence type="ECO:0000259" key="7">
    <source>
        <dbReference type="PROSITE" id="PS50887"/>
    </source>
</evidence>
<dbReference type="eggNOG" id="COG5001">
    <property type="taxonomic scope" value="Bacteria"/>
</dbReference>
<reference evidence="8 9" key="1">
    <citation type="submission" date="2016-10" db="EMBL/GenBank/DDBJ databases">
        <authorList>
            <person name="de Groot N.N."/>
        </authorList>
    </citation>
    <scope>NUCLEOTIDE SEQUENCE [LARGE SCALE GENOMIC DNA]</scope>
    <source>
        <strain evidence="8 9">ATCC 29281</strain>
    </source>
</reference>
<name>A0A1H3XJG4_9GAMM</name>
<dbReference type="SUPFAM" id="SSF55785">
    <property type="entry name" value="PYP-like sensor domain (PAS domain)"/>
    <property type="match status" value="1"/>
</dbReference>
<dbReference type="SUPFAM" id="SSF55073">
    <property type="entry name" value="Nucleotide cyclase"/>
    <property type="match status" value="1"/>
</dbReference>
<dbReference type="STRING" id="71657.SAMN02982996_00648"/>
<dbReference type="Pfam" id="PF01590">
    <property type="entry name" value="GAF"/>
    <property type="match status" value="1"/>
</dbReference>
<dbReference type="SMART" id="SM00267">
    <property type="entry name" value="GGDEF"/>
    <property type="match status" value="1"/>
</dbReference>